<dbReference type="STRING" id="688867.SAMN05660236_0014"/>
<reference evidence="1 2" key="1">
    <citation type="submission" date="2017-02" db="EMBL/GenBank/DDBJ databases">
        <authorList>
            <person name="Peterson S.W."/>
        </authorList>
    </citation>
    <scope>NUCLEOTIDE SEQUENCE [LARGE SCALE GENOMIC DNA]</scope>
    <source>
        <strain evidence="1 2">DSM 25262</strain>
    </source>
</reference>
<dbReference type="Proteomes" id="UP000190961">
    <property type="component" value="Unassembled WGS sequence"/>
</dbReference>
<evidence type="ECO:0008006" key="3">
    <source>
        <dbReference type="Google" id="ProtNLM"/>
    </source>
</evidence>
<dbReference type="RefSeq" id="WP_079684674.1">
    <property type="nucleotide sequence ID" value="NZ_FUZU01000001.1"/>
</dbReference>
<gene>
    <name evidence="1" type="ORF">SAMN05660236_0014</name>
</gene>
<protein>
    <recommendedName>
        <fullName evidence="3">Glycosyl transferase family 2</fullName>
    </recommendedName>
</protein>
<dbReference type="AlphaFoldDB" id="A0A1T5IGS3"/>
<dbReference type="EMBL" id="FUZU01000001">
    <property type="protein sequence ID" value="SKC38391.1"/>
    <property type="molecule type" value="Genomic_DNA"/>
</dbReference>
<keyword evidence="2" id="KW-1185">Reference proteome</keyword>
<organism evidence="1 2">
    <name type="scientific">Ohtaekwangia koreensis</name>
    <dbReference type="NCBI Taxonomy" id="688867"/>
    <lineage>
        <taxon>Bacteria</taxon>
        <taxon>Pseudomonadati</taxon>
        <taxon>Bacteroidota</taxon>
        <taxon>Cytophagia</taxon>
        <taxon>Cytophagales</taxon>
        <taxon>Fulvivirgaceae</taxon>
        <taxon>Ohtaekwangia</taxon>
    </lineage>
</organism>
<name>A0A1T5IGS3_9BACT</name>
<accession>A0A1T5IGS3</accession>
<evidence type="ECO:0000313" key="2">
    <source>
        <dbReference type="Proteomes" id="UP000190961"/>
    </source>
</evidence>
<evidence type="ECO:0000313" key="1">
    <source>
        <dbReference type="EMBL" id="SKC38391.1"/>
    </source>
</evidence>
<dbReference type="OrthoDB" id="1676877at2"/>
<sequence>MKNNQYDVCVAYRIYPRVSKVPFIHQDNKFKLAQVGVETFKASLGTLKAKVFFILDNCPSEYETMILEYFNKEDIEFVRCNAEGNLATFGRQLDILLTQSLSEVVYFAEDDYVYREDVMNNAISLLNNRSAHFVTLYDHLDSYTLDIHTMHRYKILLHENVHWRTSASTCLTFLTTKETLRKTEKVLRSYCYGNWDSSLWFALTKFNVFDFLFAIKMLIKDRFYFKMLLLSWIKGWPQIVFGKKYILAQPIPSMATHMEKVAIAPGVDWQKIVNAIDV</sequence>
<proteinExistence type="predicted"/>